<sequence length="129" mass="14595">MLCGMLSDITDFATQIICAPIDLSSGDVVGVAVRRARSQLRQHNLYIARQQSTTYLTAARGRLCRQFPLSPTRQPLPGEYESLARTTAVEMNWTGSRPTLHPLWIDIVQMVATRTSYERRHVTTYIPQC</sequence>
<name>A0A8S4SM31_9NEOP</name>
<accession>A0A8S4SM31</accession>
<evidence type="ECO:0000313" key="2">
    <source>
        <dbReference type="Proteomes" id="UP000838756"/>
    </source>
</evidence>
<keyword evidence="2" id="KW-1185">Reference proteome</keyword>
<gene>
    <name evidence="1" type="primary">jg19777</name>
    <name evidence="1" type="ORF">PAEG_LOCUS24864</name>
</gene>
<proteinExistence type="predicted"/>
<dbReference type="OrthoDB" id="6930916at2759"/>
<dbReference type="AlphaFoldDB" id="A0A8S4SM31"/>
<comment type="caution">
    <text evidence="1">The sequence shown here is derived from an EMBL/GenBank/DDBJ whole genome shotgun (WGS) entry which is preliminary data.</text>
</comment>
<reference evidence="1" key="1">
    <citation type="submission" date="2022-03" db="EMBL/GenBank/DDBJ databases">
        <authorList>
            <person name="Lindestad O."/>
        </authorList>
    </citation>
    <scope>NUCLEOTIDE SEQUENCE</scope>
</reference>
<dbReference type="Proteomes" id="UP000838756">
    <property type="component" value="Unassembled WGS sequence"/>
</dbReference>
<dbReference type="EMBL" id="CAKXAJ010026279">
    <property type="protein sequence ID" value="CAH2265229.1"/>
    <property type="molecule type" value="Genomic_DNA"/>
</dbReference>
<evidence type="ECO:0000313" key="1">
    <source>
        <dbReference type="EMBL" id="CAH2265229.1"/>
    </source>
</evidence>
<organism evidence="1 2">
    <name type="scientific">Pararge aegeria aegeria</name>
    <dbReference type="NCBI Taxonomy" id="348720"/>
    <lineage>
        <taxon>Eukaryota</taxon>
        <taxon>Metazoa</taxon>
        <taxon>Ecdysozoa</taxon>
        <taxon>Arthropoda</taxon>
        <taxon>Hexapoda</taxon>
        <taxon>Insecta</taxon>
        <taxon>Pterygota</taxon>
        <taxon>Neoptera</taxon>
        <taxon>Endopterygota</taxon>
        <taxon>Lepidoptera</taxon>
        <taxon>Glossata</taxon>
        <taxon>Ditrysia</taxon>
        <taxon>Papilionoidea</taxon>
        <taxon>Nymphalidae</taxon>
        <taxon>Satyrinae</taxon>
        <taxon>Satyrini</taxon>
        <taxon>Parargina</taxon>
        <taxon>Pararge</taxon>
    </lineage>
</organism>
<protein>
    <submittedName>
        <fullName evidence="1">Jg19777 protein</fullName>
    </submittedName>
</protein>